<keyword evidence="3 6" id="KW-1133">Transmembrane helix</keyword>
<feature type="compositionally biased region" description="Pro residues" evidence="5">
    <location>
        <begin position="99"/>
        <end position="108"/>
    </location>
</feature>
<evidence type="ECO:0000256" key="1">
    <source>
        <dbReference type="ARBA" id="ARBA00004141"/>
    </source>
</evidence>
<feature type="compositionally biased region" description="Basic and acidic residues" evidence="5">
    <location>
        <begin position="25"/>
        <end position="47"/>
    </location>
</feature>
<feature type="compositionally biased region" description="Gly residues" evidence="5">
    <location>
        <begin position="1"/>
        <end position="12"/>
    </location>
</feature>
<dbReference type="Proteomes" id="UP000292373">
    <property type="component" value="Unassembled WGS sequence"/>
</dbReference>
<dbReference type="InterPro" id="IPR019109">
    <property type="entry name" value="MamF_MmsF"/>
</dbReference>
<dbReference type="OrthoDB" id="3734570at2"/>
<dbReference type="AlphaFoldDB" id="A0A4Q9KG89"/>
<evidence type="ECO:0000313" key="8">
    <source>
        <dbReference type="Proteomes" id="UP000292373"/>
    </source>
</evidence>
<name>A0A4Q9KG89_9ACTN</name>
<dbReference type="EMBL" id="SDMQ01000002">
    <property type="protein sequence ID" value="TBT87448.1"/>
    <property type="molecule type" value="Genomic_DNA"/>
</dbReference>
<keyword evidence="8" id="KW-1185">Reference proteome</keyword>
<comment type="subcellular location">
    <subcellularLocation>
        <location evidence="1">Membrane</location>
        <topology evidence="1">Multi-pass membrane protein</topology>
    </subcellularLocation>
</comment>
<keyword evidence="2 6" id="KW-0812">Transmembrane</keyword>
<comment type="caution">
    <text evidence="7">The sequence shown here is derived from an EMBL/GenBank/DDBJ whole genome shotgun (WGS) entry which is preliminary data.</text>
</comment>
<dbReference type="Pfam" id="PF09685">
    <property type="entry name" value="MamF_MmsF"/>
    <property type="match status" value="1"/>
</dbReference>
<accession>A0A4Q9KG89</accession>
<evidence type="ECO:0000256" key="3">
    <source>
        <dbReference type="ARBA" id="ARBA00022989"/>
    </source>
</evidence>
<evidence type="ECO:0000256" key="4">
    <source>
        <dbReference type="ARBA" id="ARBA00023136"/>
    </source>
</evidence>
<evidence type="ECO:0000256" key="2">
    <source>
        <dbReference type="ARBA" id="ARBA00022692"/>
    </source>
</evidence>
<feature type="transmembrane region" description="Helical" evidence="6">
    <location>
        <begin position="173"/>
        <end position="206"/>
    </location>
</feature>
<proteinExistence type="predicted"/>
<evidence type="ECO:0000256" key="5">
    <source>
        <dbReference type="SAM" id="MobiDB-lite"/>
    </source>
</evidence>
<evidence type="ECO:0000256" key="6">
    <source>
        <dbReference type="SAM" id="Phobius"/>
    </source>
</evidence>
<protein>
    <submittedName>
        <fullName evidence="7">DUF4870 domain-containing protein</fullName>
    </submittedName>
</protein>
<reference evidence="7 8" key="1">
    <citation type="submission" date="2019-01" db="EMBL/GenBank/DDBJ databases">
        <title>Lactibacter flavus gen. nov., sp. nov., a novel bacterium of the family Propionibacteriaceae isolated from raw milk and dairy products.</title>
        <authorList>
            <person name="Huptas C."/>
            <person name="Wenning M."/>
            <person name="Breitenwieser F."/>
            <person name="Doll E."/>
            <person name="Von Neubeck M."/>
            <person name="Busse H.-J."/>
            <person name="Scherer S."/>
        </authorList>
    </citation>
    <scope>NUCLEOTIDE SEQUENCE [LARGE SCALE GENOMIC DNA]</scope>
    <source>
        <strain evidence="7 8">KCTC 33808</strain>
    </source>
</reference>
<evidence type="ECO:0000313" key="7">
    <source>
        <dbReference type="EMBL" id="TBT87448.1"/>
    </source>
</evidence>
<feature type="region of interest" description="Disordered" evidence="5">
    <location>
        <begin position="1"/>
        <end position="116"/>
    </location>
</feature>
<organism evidence="7 8">
    <name type="scientific">Propioniciclava sinopodophylli</name>
    <dbReference type="NCBI Taxonomy" id="1837344"/>
    <lineage>
        <taxon>Bacteria</taxon>
        <taxon>Bacillati</taxon>
        <taxon>Actinomycetota</taxon>
        <taxon>Actinomycetes</taxon>
        <taxon>Propionibacteriales</taxon>
        <taxon>Propionibacteriaceae</taxon>
        <taxon>Propioniciclava</taxon>
    </lineage>
</organism>
<sequence>MGGPAAPRGGGAVSQYPEGPPWWEPPREPEPEREPDRHVEPEVEWTRIDPFASPAPDDARPWAQRDQWGPPTSAAVRPGWEPVWAPPPVGEPVWGPPSGQSPPQPPPFASGRRDDLWGGRPLAGEERAWVPASHWLPLLTSWLGPLVLLLTIGERNARVREHARESLNFEITLWLGLLLSALLAHVLVGFLFLVLLLLLAVVLRIVATVESIRGRTHRYPFTLRIVR</sequence>
<gene>
    <name evidence="7" type="ORF">ET989_03890</name>
</gene>
<keyword evidence="4 6" id="KW-0472">Membrane</keyword>